<comment type="caution">
    <text evidence="1">The sequence shown here is derived from an EMBL/GenBank/DDBJ whole genome shotgun (WGS) entry which is preliminary data.</text>
</comment>
<sequence>MLLEDKNKVGIIKLELERKIGWDHYEFLPQKQCQGMFHCPNGSCIIPSKVPPQDL</sequence>
<keyword evidence="2" id="KW-1185">Reference proteome</keyword>
<gene>
    <name evidence="1" type="ORF">J437_LFUL016572</name>
</gene>
<evidence type="ECO:0000313" key="2">
    <source>
        <dbReference type="Proteomes" id="UP000792457"/>
    </source>
</evidence>
<organism evidence="1 2">
    <name type="scientific">Ladona fulva</name>
    <name type="common">Scarce chaser dragonfly</name>
    <name type="synonym">Libellula fulva</name>
    <dbReference type="NCBI Taxonomy" id="123851"/>
    <lineage>
        <taxon>Eukaryota</taxon>
        <taxon>Metazoa</taxon>
        <taxon>Ecdysozoa</taxon>
        <taxon>Arthropoda</taxon>
        <taxon>Hexapoda</taxon>
        <taxon>Insecta</taxon>
        <taxon>Pterygota</taxon>
        <taxon>Palaeoptera</taxon>
        <taxon>Odonata</taxon>
        <taxon>Epiprocta</taxon>
        <taxon>Anisoptera</taxon>
        <taxon>Libelluloidea</taxon>
        <taxon>Libellulidae</taxon>
        <taxon>Ladona</taxon>
    </lineage>
</organism>
<reference evidence="1" key="2">
    <citation type="submission" date="2017-10" db="EMBL/GenBank/DDBJ databases">
        <title>Ladona fulva Genome sequencing and assembly.</title>
        <authorList>
            <person name="Murali S."/>
            <person name="Richards S."/>
            <person name="Bandaranaike D."/>
            <person name="Bellair M."/>
            <person name="Blankenburg K."/>
            <person name="Chao H."/>
            <person name="Dinh H."/>
            <person name="Doddapaneni H."/>
            <person name="Dugan-Rocha S."/>
            <person name="Elkadiri S."/>
            <person name="Gnanaolivu R."/>
            <person name="Hernandez B."/>
            <person name="Skinner E."/>
            <person name="Javaid M."/>
            <person name="Lee S."/>
            <person name="Li M."/>
            <person name="Ming W."/>
            <person name="Munidasa M."/>
            <person name="Muniz J."/>
            <person name="Nguyen L."/>
            <person name="Hughes D."/>
            <person name="Osuji N."/>
            <person name="Pu L.-L."/>
            <person name="Puazo M."/>
            <person name="Qu C."/>
            <person name="Quiroz J."/>
            <person name="Raj R."/>
            <person name="Weissenberger G."/>
            <person name="Xin Y."/>
            <person name="Zou X."/>
            <person name="Han Y."/>
            <person name="Worley K."/>
            <person name="Muzny D."/>
            <person name="Gibbs R."/>
        </authorList>
    </citation>
    <scope>NUCLEOTIDE SEQUENCE</scope>
    <source>
        <strain evidence="1">Sampled in the wild</strain>
    </source>
</reference>
<reference evidence="1" key="1">
    <citation type="submission" date="2013-04" db="EMBL/GenBank/DDBJ databases">
        <authorList>
            <person name="Qu J."/>
            <person name="Murali S.C."/>
            <person name="Bandaranaike D."/>
            <person name="Bellair M."/>
            <person name="Blankenburg K."/>
            <person name="Chao H."/>
            <person name="Dinh H."/>
            <person name="Doddapaneni H."/>
            <person name="Downs B."/>
            <person name="Dugan-Rocha S."/>
            <person name="Elkadiri S."/>
            <person name="Gnanaolivu R.D."/>
            <person name="Hernandez B."/>
            <person name="Javaid M."/>
            <person name="Jayaseelan J.C."/>
            <person name="Lee S."/>
            <person name="Li M."/>
            <person name="Ming W."/>
            <person name="Munidasa M."/>
            <person name="Muniz J."/>
            <person name="Nguyen L."/>
            <person name="Ongeri F."/>
            <person name="Osuji N."/>
            <person name="Pu L.-L."/>
            <person name="Puazo M."/>
            <person name="Qu C."/>
            <person name="Quiroz J."/>
            <person name="Raj R."/>
            <person name="Weissenberger G."/>
            <person name="Xin Y."/>
            <person name="Zou X."/>
            <person name="Han Y."/>
            <person name="Richards S."/>
            <person name="Worley K."/>
            <person name="Muzny D."/>
            <person name="Gibbs R."/>
        </authorList>
    </citation>
    <scope>NUCLEOTIDE SEQUENCE</scope>
    <source>
        <strain evidence="1">Sampled in the wild</strain>
    </source>
</reference>
<accession>A0A8K0KV08</accession>
<protein>
    <submittedName>
        <fullName evidence="1">Uncharacterized protein</fullName>
    </submittedName>
</protein>
<dbReference type="AlphaFoldDB" id="A0A8K0KV08"/>
<dbReference type="Proteomes" id="UP000792457">
    <property type="component" value="Unassembled WGS sequence"/>
</dbReference>
<evidence type="ECO:0000313" key="1">
    <source>
        <dbReference type="EMBL" id="KAG8238693.1"/>
    </source>
</evidence>
<dbReference type="EMBL" id="KZ309417">
    <property type="protein sequence ID" value="KAG8238693.1"/>
    <property type="molecule type" value="Genomic_DNA"/>
</dbReference>
<proteinExistence type="predicted"/>
<name>A0A8K0KV08_LADFU</name>